<protein>
    <submittedName>
        <fullName evidence="8">WD40/YVTN repeat-like-containing domain superfamily</fullName>
    </submittedName>
</protein>
<dbReference type="RefSeq" id="XP_062777300.1">
    <property type="nucleotide sequence ID" value="XM_062921249.1"/>
</dbReference>
<dbReference type="EMBL" id="CP137307">
    <property type="protein sequence ID" value="WQF80076.1"/>
    <property type="molecule type" value="Genomic_DNA"/>
</dbReference>
<sequence>MKKCNYSSGLVCDSTTTVLCSTSCSILHIRKPSSSRYPLYIHPITDCCLHSPYLHTYLYQQPLTPSRPSSTSCINATPPSLSRIYPAHHRALLGSSPIGSSLCCRILASGQKRTVSRQKREDLAQPSDRGRTCRVSDFRPQSQPFDPAMAPTSVPTPYDFPRLRVSVHLEDDTRYLAQDDPVPEFFDVKFCPYQPLDASPIFAAVSKKHIVVCRLTATADDSNPCEIISIIRDDDAEARNYYCTWTRDAETGKPLLCYGGEDAKIKIYDIVESKLVNCLVGHGGDVCDVVTSPIDPLIIASCSDDTTVRIWSLDPKHEKQPCLCILGGEGHYWNLLTLAWHDTGRYILSAGHDQIINLWTVPDLPTEPSDRPVEVHYPHFSTSEVHSSLVDCVSFFGDYILSRACHDDVIVLWKIEGFSSQDPPLPQSMAPTTINPANLTRSAFNLSVSAECPVPYTRLIEFQTPGCGPQFFMRFKLHFVPDQHPILAFCNASGKIYFWDFEQITGFHDYVNALRRPRRDGEEPVSKPTWLNAITHRSTGNAKSGLTVRERKAADKVHRTELEQVPELKGRFNQETLDMWNGKYGVSNPQVPLKPHKIENCGASTFVGRQVAWSPGGQWCVVVGSSNFALVLQRWAPSKKDA</sequence>
<dbReference type="GeneID" id="87941593"/>
<keyword evidence="5" id="KW-0804">Transcription</keyword>
<keyword evidence="9" id="KW-1185">Reference proteome</keyword>
<keyword evidence="2 6" id="KW-0853">WD repeat</keyword>
<dbReference type="InterPro" id="IPR001680">
    <property type="entry name" value="WD40_rpt"/>
</dbReference>
<dbReference type="InterPro" id="IPR036322">
    <property type="entry name" value="WD40_repeat_dom_sf"/>
</dbReference>
<dbReference type="SUPFAM" id="SSF50978">
    <property type="entry name" value="WD40 repeat-like"/>
    <property type="match status" value="1"/>
</dbReference>
<dbReference type="PANTHER" id="PTHR10253">
    <property type="entry name" value="POLYCOMB PROTEIN"/>
    <property type="match status" value="1"/>
</dbReference>
<evidence type="ECO:0000256" key="7">
    <source>
        <dbReference type="SAM" id="MobiDB-lite"/>
    </source>
</evidence>
<feature type="repeat" description="WD" evidence="6">
    <location>
        <begin position="279"/>
        <end position="314"/>
    </location>
</feature>
<evidence type="ECO:0000256" key="6">
    <source>
        <dbReference type="PROSITE-ProRule" id="PRU00221"/>
    </source>
</evidence>
<feature type="region of interest" description="Disordered" evidence="7">
    <location>
        <begin position="115"/>
        <end position="138"/>
    </location>
</feature>
<dbReference type="KEGG" id="cdet:87941593"/>
<comment type="similarity">
    <text evidence="1">Belongs to the WD repeat ESC family.</text>
</comment>
<dbReference type="InterPro" id="IPR051243">
    <property type="entry name" value="PcG_WD-repeat"/>
</dbReference>
<reference evidence="9" key="1">
    <citation type="journal article" date="2023" name="bioRxiv">
        <title>Complete genome of the Medicago anthracnose fungus, Colletotrichum destructivum, reveals a mini-chromosome-like region within a core chromosome.</title>
        <authorList>
            <person name="Lapalu N."/>
            <person name="Simon A."/>
            <person name="Lu A."/>
            <person name="Plaumann P.-L."/>
            <person name="Amselem J."/>
            <person name="Pigne S."/>
            <person name="Auger A."/>
            <person name="Koch C."/>
            <person name="Dallery J.-F."/>
            <person name="O'Connell R.J."/>
        </authorList>
    </citation>
    <scope>NUCLEOTIDE SEQUENCE [LARGE SCALE GENOMIC DNA]</scope>
    <source>
        <strain evidence="9">CBS 520.97</strain>
    </source>
</reference>
<dbReference type="AlphaFoldDB" id="A0AAX4I9S0"/>
<evidence type="ECO:0000256" key="3">
    <source>
        <dbReference type="ARBA" id="ARBA00022737"/>
    </source>
</evidence>
<evidence type="ECO:0000256" key="4">
    <source>
        <dbReference type="ARBA" id="ARBA00023015"/>
    </source>
</evidence>
<accession>A0AAX4I9S0</accession>
<proteinExistence type="inferred from homology"/>
<keyword evidence="3" id="KW-0677">Repeat</keyword>
<dbReference type="InterPro" id="IPR015943">
    <property type="entry name" value="WD40/YVTN_repeat-like_dom_sf"/>
</dbReference>
<feature type="compositionally biased region" description="Basic and acidic residues" evidence="7">
    <location>
        <begin position="118"/>
        <end position="137"/>
    </location>
</feature>
<evidence type="ECO:0000256" key="2">
    <source>
        <dbReference type="ARBA" id="ARBA00022574"/>
    </source>
</evidence>
<name>A0AAX4I9S0_9PEZI</name>
<dbReference type="PROSITE" id="PS50294">
    <property type="entry name" value="WD_REPEATS_REGION"/>
    <property type="match status" value="1"/>
</dbReference>
<organism evidence="8 9">
    <name type="scientific">Colletotrichum destructivum</name>
    <dbReference type="NCBI Taxonomy" id="34406"/>
    <lineage>
        <taxon>Eukaryota</taxon>
        <taxon>Fungi</taxon>
        <taxon>Dikarya</taxon>
        <taxon>Ascomycota</taxon>
        <taxon>Pezizomycotina</taxon>
        <taxon>Sordariomycetes</taxon>
        <taxon>Hypocreomycetidae</taxon>
        <taxon>Glomerellales</taxon>
        <taxon>Glomerellaceae</taxon>
        <taxon>Colletotrichum</taxon>
        <taxon>Colletotrichum destructivum species complex</taxon>
    </lineage>
</organism>
<evidence type="ECO:0000313" key="8">
    <source>
        <dbReference type="EMBL" id="WQF80076.1"/>
    </source>
</evidence>
<dbReference type="Gene3D" id="2.130.10.10">
    <property type="entry name" value="YVTN repeat-like/Quinoprotein amine dehydrogenase"/>
    <property type="match status" value="1"/>
</dbReference>
<evidence type="ECO:0000256" key="5">
    <source>
        <dbReference type="ARBA" id="ARBA00023163"/>
    </source>
</evidence>
<feature type="repeat" description="WD" evidence="6">
    <location>
        <begin position="328"/>
        <end position="361"/>
    </location>
</feature>
<evidence type="ECO:0000313" key="9">
    <source>
        <dbReference type="Proteomes" id="UP001322277"/>
    </source>
</evidence>
<dbReference type="Pfam" id="PF00400">
    <property type="entry name" value="WD40"/>
    <property type="match status" value="2"/>
</dbReference>
<dbReference type="PROSITE" id="PS50082">
    <property type="entry name" value="WD_REPEATS_2"/>
    <property type="match status" value="2"/>
</dbReference>
<keyword evidence="4" id="KW-0805">Transcription regulation</keyword>
<gene>
    <name evidence="8" type="ORF">CDEST_05090</name>
</gene>
<dbReference type="SMART" id="SM00320">
    <property type="entry name" value="WD40"/>
    <property type="match status" value="6"/>
</dbReference>
<dbReference type="Proteomes" id="UP001322277">
    <property type="component" value="Chromosome 3"/>
</dbReference>
<evidence type="ECO:0000256" key="1">
    <source>
        <dbReference type="ARBA" id="ARBA00008075"/>
    </source>
</evidence>